<protein>
    <submittedName>
        <fullName evidence="2">Uncharacterized protein</fullName>
    </submittedName>
</protein>
<dbReference type="AlphaFoldDB" id="A0A915AHN5"/>
<keyword evidence="1" id="KW-1185">Reference proteome</keyword>
<dbReference type="WBParaSite" id="PgR008_g042_t01">
    <property type="protein sequence ID" value="PgR008_g042_t01"/>
    <property type="gene ID" value="PgR008_g042"/>
</dbReference>
<sequence length="54" mass="6158">LVFQLFLACLFPIALAFYFYCGCLCKIRWIMKGVNGNNNKSSLTEQSTIEGLYD</sequence>
<reference evidence="2" key="1">
    <citation type="submission" date="2022-11" db="UniProtKB">
        <authorList>
            <consortium name="WormBaseParasite"/>
        </authorList>
    </citation>
    <scope>IDENTIFICATION</scope>
</reference>
<accession>A0A915AHN5</accession>
<proteinExistence type="predicted"/>
<evidence type="ECO:0000313" key="2">
    <source>
        <dbReference type="WBParaSite" id="PgR008_g042_t01"/>
    </source>
</evidence>
<organism evidence="1 2">
    <name type="scientific">Parascaris univalens</name>
    <name type="common">Nematode worm</name>
    <dbReference type="NCBI Taxonomy" id="6257"/>
    <lineage>
        <taxon>Eukaryota</taxon>
        <taxon>Metazoa</taxon>
        <taxon>Ecdysozoa</taxon>
        <taxon>Nematoda</taxon>
        <taxon>Chromadorea</taxon>
        <taxon>Rhabditida</taxon>
        <taxon>Spirurina</taxon>
        <taxon>Ascaridomorpha</taxon>
        <taxon>Ascaridoidea</taxon>
        <taxon>Ascarididae</taxon>
        <taxon>Parascaris</taxon>
    </lineage>
</organism>
<evidence type="ECO:0000313" key="1">
    <source>
        <dbReference type="Proteomes" id="UP000887569"/>
    </source>
</evidence>
<name>A0A915AHN5_PARUN</name>
<dbReference type="Proteomes" id="UP000887569">
    <property type="component" value="Unplaced"/>
</dbReference>